<dbReference type="InterPro" id="IPR032466">
    <property type="entry name" value="Metal_Hydrolase"/>
</dbReference>
<dbReference type="Pfam" id="PF13382">
    <property type="entry name" value="Adenine_deam_C"/>
    <property type="match status" value="1"/>
</dbReference>
<dbReference type="RefSeq" id="WP_013173706.1">
    <property type="nucleotide sequence ID" value="NC_014219.1"/>
</dbReference>
<dbReference type="Gene3D" id="2.30.40.10">
    <property type="entry name" value="Urease, subunit C, domain 1"/>
    <property type="match status" value="1"/>
</dbReference>
<evidence type="ECO:0000313" key="11">
    <source>
        <dbReference type="EMBL" id="ADI00293.1"/>
    </source>
</evidence>
<accession>D6XZ08</accession>
<dbReference type="PANTHER" id="PTHR11113">
    <property type="entry name" value="N-ACETYLGLUCOSAMINE-6-PHOSPHATE DEACETYLASE"/>
    <property type="match status" value="1"/>
</dbReference>
<comment type="catalytic activity">
    <reaction evidence="6 8">
        <text>adenine + H2O + H(+) = hypoxanthine + NH4(+)</text>
        <dbReference type="Rhea" id="RHEA:23688"/>
        <dbReference type="ChEBI" id="CHEBI:15377"/>
        <dbReference type="ChEBI" id="CHEBI:15378"/>
        <dbReference type="ChEBI" id="CHEBI:16708"/>
        <dbReference type="ChEBI" id="CHEBI:17368"/>
        <dbReference type="ChEBI" id="CHEBI:28938"/>
        <dbReference type="EC" id="3.5.4.2"/>
    </reaction>
</comment>
<evidence type="ECO:0000259" key="10">
    <source>
        <dbReference type="Pfam" id="PF13382"/>
    </source>
</evidence>
<dbReference type="SUPFAM" id="SSF51338">
    <property type="entry name" value="Composite domain of metallo-dependent hydrolases"/>
    <property type="match status" value="1"/>
</dbReference>
<feature type="domain" description="Adenine deaminase C-terminal" evidence="10">
    <location>
        <begin position="405"/>
        <end position="571"/>
    </location>
</feature>
<dbReference type="GO" id="GO:0000034">
    <property type="term" value="F:adenine deaminase activity"/>
    <property type="evidence" value="ECO:0007669"/>
    <property type="project" value="UniProtKB-UniRule"/>
</dbReference>
<keyword evidence="4 8" id="KW-0378">Hydrolase</keyword>
<evidence type="ECO:0000256" key="5">
    <source>
        <dbReference type="ARBA" id="ARBA00023211"/>
    </source>
</evidence>
<evidence type="ECO:0000256" key="7">
    <source>
        <dbReference type="ARBA" id="ARBA00069718"/>
    </source>
</evidence>
<evidence type="ECO:0000256" key="4">
    <source>
        <dbReference type="ARBA" id="ARBA00022801"/>
    </source>
</evidence>
<evidence type="ECO:0000259" key="9">
    <source>
        <dbReference type="Pfam" id="PF01979"/>
    </source>
</evidence>
<keyword evidence="5 8" id="KW-0464">Manganese</keyword>
<sequence length="577" mass="62283">MNEQDNLKRRIDVASGREKADLVIKNANVVNVFSLEVERCDVAVQDGIIAGTGMYEGKTEIDVQGQYMVPGLIDGHVHIESSMVQPRRFSEVVVPHGVTTIVTDPHEIANVSGSEGVQFMIDDSENIPLDVAFMLPSCVPATPFENAGARLTAGDLKPFYQHPRVLGLAEVMDYPSVEQTDEDMLTKLSDASAHTGHIDGHGAGLPDASLNVYRSAGVKTDHECTTAEEALARIRSGFYVMIRQGSAAKDLPALLPAVNDRNARKFMFCTDDKHIDELLERGSIDDHIRLAVDRGMDAVQAVQIASLNAAECYGFTDKGAISPGYRADFILLDDLERFEIDAVWKDGEMVARKGKMLTGDERTETGYPKAVQNTVQIPAVTEKDLHIPVNESGSAMVIELTPHSLVTAKGFATLPVQEGRFQADPSQDIWKMAVIERHRATGNIGLGFIKNLGLKGGAIAGTIAHDSHNLVAAGDADADMLLAIRSVEEMGGDLAVVKDGTLIGSLSLDIAGLMSSRPVQEVFTGIREVDRALAEIGYTGAFHPFSALSFMCLPVIPALKLTDLGYFDSETGTHCKV</sequence>
<comment type="similarity">
    <text evidence="2 8">Belongs to the metallo-dependent hydrolases superfamily. Adenine deaminase family.</text>
</comment>
<evidence type="ECO:0000256" key="3">
    <source>
        <dbReference type="ARBA" id="ARBA00012782"/>
    </source>
</evidence>
<dbReference type="HOGENOM" id="CLU_027935_0_0_9"/>
<proteinExistence type="inferred from homology"/>
<gene>
    <name evidence="8" type="primary">ade</name>
    <name evidence="11" type="ordered locus">Bsel_2802</name>
</gene>
<comment type="cofactor">
    <cofactor evidence="1 8">
        <name>Mn(2+)</name>
        <dbReference type="ChEBI" id="CHEBI:29035"/>
    </cofactor>
</comment>
<evidence type="ECO:0000256" key="8">
    <source>
        <dbReference type="HAMAP-Rule" id="MF_01518"/>
    </source>
</evidence>
<dbReference type="EMBL" id="CP001791">
    <property type="protein sequence ID" value="ADI00293.1"/>
    <property type="molecule type" value="Genomic_DNA"/>
</dbReference>
<feature type="domain" description="Amidohydrolase-related" evidence="9">
    <location>
        <begin position="67"/>
        <end position="350"/>
    </location>
</feature>
<reference evidence="11" key="1">
    <citation type="submission" date="2009-10" db="EMBL/GenBank/DDBJ databases">
        <title>Complete sequence of Bacillus selenitireducens MLS10.</title>
        <authorList>
            <consortium name="US DOE Joint Genome Institute"/>
            <person name="Lucas S."/>
            <person name="Copeland A."/>
            <person name="Lapidus A."/>
            <person name="Glavina del Rio T."/>
            <person name="Dalin E."/>
            <person name="Tice H."/>
            <person name="Bruce D."/>
            <person name="Goodwin L."/>
            <person name="Pitluck S."/>
            <person name="Sims D."/>
            <person name="Brettin T."/>
            <person name="Detter J.C."/>
            <person name="Han C."/>
            <person name="Larimer F."/>
            <person name="Land M."/>
            <person name="Hauser L."/>
            <person name="Kyrpides N."/>
            <person name="Ovchinnikova G."/>
            <person name="Stolz J."/>
        </authorList>
    </citation>
    <scope>NUCLEOTIDE SEQUENCE [LARGE SCALE GENOMIC DNA]</scope>
    <source>
        <strain evidence="11">MLS10</strain>
    </source>
</reference>
<evidence type="ECO:0000256" key="2">
    <source>
        <dbReference type="ARBA" id="ARBA00006773"/>
    </source>
</evidence>
<dbReference type="CDD" id="cd01295">
    <property type="entry name" value="AdeC"/>
    <property type="match status" value="1"/>
</dbReference>
<organism evidence="11 12">
    <name type="scientific">Bacillus selenitireducens (strain ATCC 700615 / DSM 15326 / MLS10)</name>
    <dbReference type="NCBI Taxonomy" id="439292"/>
    <lineage>
        <taxon>Bacteria</taxon>
        <taxon>Bacillati</taxon>
        <taxon>Bacillota</taxon>
        <taxon>Bacilli</taxon>
        <taxon>Bacillales</taxon>
        <taxon>Bacillaceae</taxon>
        <taxon>Salisediminibacterium</taxon>
    </lineage>
</organism>
<dbReference type="Proteomes" id="UP000000271">
    <property type="component" value="Chromosome"/>
</dbReference>
<dbReference type="InterPro" id="IPR011059">
    <property type="entry name" value="Metal-dep_hydrolase_composite"/>
</dbReference>
<evidence type="ECO:0000256" key="6">
    <source>
        <dbReference type="ARBA" id="ARBA00047720"/>
    </source>
</evidence>
<dbReference type="HAMAP" id="MF_01518">
    <property type="entry name" value="Adenine_deamin"/>
    <property type="match status" value="1"/>
</dbReference>
<dbReference type="FunFam" id="3.20.20.140:FF:000016">
    <property type="entry name" value="Adenine deaminase"/>
    <property type="match status" value="1"/>
</dbReference>
<dbReference type="GO" id="GO:0006146">
    <property type="term" value="P:adenine catabolic process"/>
    <property type="evidence" value="ECO:0007669"/>
    <property type="project" value="InterPro"/>
</dbReference>
<dbReference type="EC" id="3.5.4.2" evidence="3 8"/>
<dbReference type="InterPro" id="IPR006680">
    <property type="entry name" value="Amidohydro-rel"/>
</dbReference>
<dbReference type="OrthoDB" id="9775607at2"/>
<dbReference type="AlphaFoldDB" id="D6XZ08"/>
<dbReference type="NCBIfam" id="TIGR01178">
    <property type="entry name" value="ade"/>
    <property type="match status" value="1"/>
</dbReference>
<dbReference type="InterPro" id="IPR006679">
    <property type="entry name" value="Adenine_deam"/>
</dbReference>
<dbReference type="STRING" id="439292.Bsel_2802"/>
<dbReference type="eggNOG" id="COG1001">
    <property type="taxonomic scope" value="Bacteria"/>
</dbReference>
<dbReference type="Pfam" id="PF01979">
    <property type="entry name" value="Amidohydro_1"/>
    <property type="match status" value="1"/>
</dbReference>
<dbReference type="InterPro" id="IPR026912">
    <property type="entry name" value="Adenine_deam_C"/>
</dbReference>
<dbReference type="SUPFAM" id="SSF51556">
    <property type="entry name" value="Metallo-dependent hydrolases"/>
    <property type="match status" value="1"/>
</dbReference>
<protein>
    <recommendedName>
        <fullName evidence="7 8">Adenine deaminase</fullName>
        <shortName evidence="8">Adenase</shortName>
        <shortName evidence="8">Adenine aminase</shortName>
        <ecNumber evidence="3 8">3.5.4.2</ecNumber>
    </recommendedName>
</protein>
<keyword evidence="12" id="KW-1185">Reference proteome</keyword>
<dbReference type="Gene3D" id="3.20.20.140">
    <property type="entry name" value="Metal-dependent hydrolases"/>
    <property type="match status" value="1"/>
</dbReference>
<dbReference type="PANTHER" id="PTHR11113:SF2">
    <property type="entry name" value="ADENINE DEAMINASE"/>
    <property type="match status" value="1"/>
</dbReference>
<dbReference type="KEGG" id="bse:Bsel_2802"/>
<evidence type="ECO:0000313" key="12">
    <source>
        <dbReference type="Proteomes" id="UP000000271"/>
    </source>
</evidence>
<name>D6XZ08_BACIE</name>
<evidence type="ECO:0000256" key="1">
    <source>
        <dbReference type="ARBA" id="ARBA00001936"/>
    </source>
</evidence>